<dbReference type="Pfam" id="PF19700">
    <property type="entry name" value="DUF6198"/>
    <property type="match status" value="1"/>
</dbReference>
<keyword evidence="1" id="KW-1133">Transmembrane helix</keyword>
<evidence type="ECO:0000313" key="3">
    <source>
        <dbReference type="Proteomes" id="UP001320314"/>
    </source>
</evidence>
<dbReference type="PANTHER" id="PTHR40078:SF1">
    <property type="entry name" value="INTEGRAL MEMBRANE PROTEIN"/>
    <property type="match status" value="1"/>
</dbReference>
<evidence type="ECO:0000256" key="1">
    <source>
        <dbReference type="SAM" id="Phobius"/>
    </source>
</evidence>
<feature type="transmembrane region" description="Helical" evidence="1">
    <location>
        <begin position="132"/>
        <end position="153"/>
    </location>
</feature>
<reference evidence="2 3" key="1">
    <citation type="submission" date="2021-12" db="EMBL/GenBank/DDBJ databases">
        <title>Antimicrobial susceptibility of Lactobacillus delbrueckii subsp. lactis obtained from milk products and other habitats.</title>
        <authorList>
            <person name="Shani N."/>
        </authorList>
    </citation>
    <scope>NUCLEOTIDE SEQUENCE [LARGE SCALE GENOMIC DNA]</scope>
    <source>
        <strain evidence="2 3">CIRM BIA 266</strain>
    </source>
</reference>
<organism evidence="2 3">
    <name type="scientific">Lactobacillus delbrueckii subsp. allosunkii</name>
    <dbReference type="NCBI Taxonomy" id="1050107"/>
    <lineage>
        <taxon>Bacteria</taxon>
        <taxon>Bacillati</taxon>
        <taxon>Bacillota</taxon>
        <taxon>Bacilli</taxon>
        <taxon>Lactobacillales</taxon>
        <taxon>Lactobacillaceae</taxon>
        <taxon>Lactobacillus</taxon>
    </lineage>
</organism>
<dbReference type="RefSeq" id="WP_231523467.1">
    <property type="nucleotide sequence ID" value="NZ_JAJNUD010000008.1"/>
</dbReference>
<proteinExistence type="predicted"/>
<dbReference type="PANTHER" id="PTHR40078">
    <property type="entry name" value="INTEGRAL MEMBRANE PROTEIN-RELATED"/>
    <property type="match status" value="1"/>
</dbReference>
<keyword evidence="1" id="KW-0472">Membrane</keyword>
<evidence type="ECO:0008006" key="4">
    <source>
        <dbReference type="Google" id="ProtNLM"/>
    </source>
</evidence>
<feature type="transmembrane region" description="Helical" evidence="1">
    <location>
        <begin position="101"/>
        <end position="126"/>
    </location>
</feature>
<accession>A0ABD4SCK7</accession>
<evidence type="ECO:0000313" key="2">
    <source>
        <dbReference type="EMBL" id="MCD5517913.1"/>
    </source>
</evidence>
<dbReference type="Proteomes" id="UP001320314">
    <property type="component" value="Unassembled WGS sequence"/>
</dbReference>
<feature type="transmembrane region" description="Helical" evidence="1">
    <location>
        <begin position="207"/>
        <end position="225"/>
    </location>
</feature>
<keyword evidence="1" id="KW-0812">Transmembrane</keyword>
<feature type="transmembrane region" description="Helical" evidence="1">
    <location>
        <begin position="32"/>
        <end position="54"/>
    </location>
</feature>
<comment type="caution">
    <text evidence="2">The sequence shown here is derived from an EMBL/GenBank/DDBJ whole genome shotgun (WGS) entry which is preliminary data.</text>
</comment>
<sequence length="248" mass="27442">MDICNSHFSLHVFLSFFKPKARSGFDPLPRRLAALTFGLVLNAFGNGITISSNIGTAPWGASEVNLAHIFHTSIALAMFLTGFLVAVINQLLMRRFDLPRFLGEVVFIACFSYFINLFTSLFSALGLPDLPLPWQLVAGLLGIMTLGCSISLYQRANLIMHPNDDTTNILRFMYCKNKVVRAQLINFSVPLLLTGICWLATGKVYAVNIGTLLCLLINGPMIALADQHLWHNLHHNIALPKAISDRAE</sequence>
<protein>
    <recommendedName>
        <fullName evidence="4">DUF1275 domain-containing protein</fullName>
    </recommendedName>
</protein>
<feature type="transmembrane region" description="Helical" evidence="1">
    <location>
        <begin position="179"/>
        <end position="201"/>
    </location>
</feature>
<feature type="transmembrane region" description="Helical" evidence="1">
    <location>
        <begin position="66"/>
        <end position="89"/>
    </location>
</feature>
<gene>
    <name evidence="2" type="ORF">LOB39_04880</name>
</gene>
<dbReference type="AlphaFoldDB" id="A0ABD4SCK7"/>
<dbReference type="EMBL" id="JAJNUD010000008">
    <property type="protein sequence ID" value="MCD5517913.1"/>
    <property type="molecule type" value="Genomic_DNA"/>
</dbReference>
<name>A0ABD4SCK7_9LACO</name>
<dbReference type="InterPro" id="IPR038750">
    <property type="entry name" value="YczE/YyaS-like"/>
</dbReference>